<sequence length="427" mass="45602">MSRPVYLVDGARTPFLKARGEPGPFTPVDLAVQAGRPLLMRQPFAASAFDLVILGCVNVIQDEMNPARVAALRLGMGEQQVAFTVQINCGSGMQSIDTAMRYIRDGSHEMILAGGTEALSHAPLVYSRDATEWYGDLAKAKSPLDKAKAFADVRPDFFSPVIGLERGLTDPITKLNMGQTAEVLAHRFGIDRITADTYADESHHRLAAAQAEGRLKGEVVPVFDKDGRVHEHDDGVRPNSSVEKLGKLNPAFEKPYGKVTPGNSSQITDGASWVILASETAVEAHGLEPIARIVDSQWAGLDPSIMGLGPVLSSTPLAQRHGLSCDDIDLWEINEAFAAQVLSCLAAWQDDDFCREILGYDAAFGRIDRDKLNVDGGAISLGHPVGTSGNRIVLHLANAMKARGAKRGIATECIGGGLGGAMLLEAA</sequence>
<evidence type="ECO:0000313" key="8">
    <source>
        <dbReference type="EMBL" id="EAQ13875.1"/>
    </source>
</evidence>
<evidence type="ECO:0000259" key="7">
    <source>
        <dbReference type="Pfam" id="PF02803"/>
    </source>
</evidence>
<evidence type="ECO:0000256" key="4">
    <source>
        <dbReference type="PIRSR" id="PIRSR000429-1"/>
    </source>
</evidence>
<feature type="active site" description="Proton acceptor" evidence="4">
    <location>
        <position position="383"/>
    </location>
</feature>
<comment type="caution">
    <text evidence="8">The sequence shown here is derived from an EMBL/GenBank/DDBJ whole genome shotgun (WGS) entry which is preliminary data.</text>
</comment>
<name>A3VCK9_9RHOB</name>
<dbReference type="AlphaFoldDB" id="A3VCK9"/>
<dbReference type="Pfam" id="PF00108">
    <property type="entry name" value="Thiolase_N"/>
    <property type="match status" value="1"/>
</dbReference>
<evidence type="ECO:0000256" key="1">
    <source>
        <dbReference type="ARBA" id="ARBA00010982"/>
    </source>
</evidence>
<feature type="domain" description="Thiolase C-terminal" evidence="7">
    <location>
        <begin position="288"/>
        <end position="425"/>
    </location>
</feature>
<protein>
    <submittedName>
        <fullName evidence="8">Acetyl-CoA acetyltransferase</fullName>
        <ecNumber evidence="8">2.3.1.9</ecNumber>
    </submittedName>
</protein>
<evidence type="ECO:0000256" key="5">
    <source>
        <dbReference type="RuleBase" id="RU003557"/>
    </source>
</evidence>
<keyword evidence="2 5" id="KW-0808">Transferase</keyword>
<dbReference type="CDD" id="cd00751">
    <property type="entry name" value="thiolase"/>
    <property type="match status" value="1"/>
</dbReference>
<comment type="similarity">
    <text evidence="1 5">Belongs to the thiolase-like superfamily. Thiolase family.</text>
</comment>
<feature type="active site" description="Proton acceptor" evidence="4">
    <location>
        <position position="413"/>
    </location>
</feature>
<feature type="domain" description="Thiolase N-terminal" evidence="6">
    <location>
        <begin position="5"/>
        <end position="279"/>
    </location>
</feature>
<dbReference type="SUPFAM" id="SSF53901">
    <property type="entry name" value="Thiolase-like"/>
    <property type="match status" value="2"/>
</dbReference>
<dbReference type="PIRSF" id="PIRSF000429">
    <property type="entry name" value="Ac-CoA_Ac_transf"/>
    <property type="match status" value="1"/>
</dbReference>
<dbReference type="NCBIfam" id="NF006030">
    <property type="entry name" value="PRK08170.1"/>
    <property type="match status" value="1"/>
</dbReference>
<dbReference type="RefSeq" id="WP_008332057.1">
    <property type="nucleotide sequence ID" value="NZ_CH902578.1"/>
</dbReference>
<dbReference type="InterPro" id="IPR002155">
    <property type="entry name" value="Thiolase"/>
</dbReference>
<dbReference type="EMBL" id="AAMT01000003">
    <property type="protein sequence ID" value="EAQ13875.1"/>
    <property type="molecule type" value="Genomic_DNA"/>
</dbReference>
<dbReference type="Pfam" id="PF02803">
    <property type="entry name" value="Thiolase_C"/>
    <property type="match status" value="1"/>
</dbReference>
<evidence type="ECO:0000313" key="9">
    <source>
        <dbReference type="Proteomes" id="UP000002931"/>
    </source>
</evidence>
<evidence type="ECO:0000256" key="2">
    <source>
        <dbReference type="ARBA" id="ARBA00022679"/>
    </source>
</evidence>
<evidence type="ECO:0000256" key="3">
    <source>
        <dbReference type="ARBA" id="ARBA00023315"/>
    </source>
</evidence>
<dbReference type="STRING" id="314271.RB2654_12419"/>
<dbReference type="HOGENOM" id="CLU_031026_2_0_5"/>
<proteinExistence type="inferred from homology"/>
<organism evidence="8 9">
    <name type="scientific">Maritimibacter alkaliphilus HTCC2654</name>
    <dbReference type="NCBI Taxonomy" id="314271"/>
    <lineage>
        <taxon>Bacteria</taxon>
        <taxon>Pseudomonadati</taxon>
        <taxon>Pseudomonadota</taxon>
        <taxon>Alphaproteobacteria</taxon>
        <taxon>Rhodobacterales</taxon>
        <taxon>Roseobacteraceae</taxon>
        <taxon>Maritimibacter</taxon>
    </lineage>
</organism>
<reference evidence="8 9" key="1">
    <citation type="journal article" date="2010" name="J. Bacteriol.">
        <title>Genome sequences of Pelagibaca bermudensis HTCC2601T and Maritimibacter alkaliphilus HTCC2654T, the type strains of two marine Roseobacter genera.</title>
        <authorList>
            <person name="Thrash J.C."/>
            <person name="Cho J.C."/>
            <person name="Ferriera S."/>
            <person name="Johnson J."/>
            <person name="Vergin K.L."/>
            <person name="Giovannoni S.J."/>
        </authorList>
    </citation>
    <scope>NUCLEOTIDE SEQUENCE [LARGE SCALE GENOMIC DNA]</scope>
    <source>
        <strain evidence="8 9">HTCC2654</strain>
    </source>
</reference>
<dbReference type="InterPro" id="IPR020613">
    <property type="entry name" value="Thiolase_CS"/>
</dbReference>
<accession>A3VCK9</accession>
<dbReference type="PANTHER" id="PTHR18919">
    <property type="entry name" value="ACETYL-COA C-ACYLTRANSFERASE"/>
    <property type="match status" value="1"/>
</dbReference>
<dbReference type="OrthoDB" id="9764638at2"/>
<dbReference type="InterPro" id="IPR020617">
    <property type="entry name" value="Thiolase_C"/>
</dbReference>
<keyword evidence="3 5" id="KW-0012">Acyltransferase</keyword>
<dbReference type="Proteomes" id="UP000002931">
    <property type="component" value="Unassembled WGS sequence"/>
</dbReference>
<dbReference type="Gene3D" id="3.40.47.10">
    <property type="match status" value="2"/>
</dbReference>
<keyword evidence="9" id="KW-1185">Reference proteome</keyword>
<feature type="active site" description="Acyl-thioester intermediate" evidence="4">
    <location>
        <position position="89"/>
    </location>
</feature>
<dbReference type="InterPro" id="IPR020616">
    <property type="entry name" value="Thiolase_N"/>
</dbReference>
<dbReference type="NCBIfam" id="TIGR01930">
    <property type="entry name" value="AcCoA-C-Actrans"/>
    <property type="match status" value="1"/>
</dbReference>
<dbReference type="PROSITE" id="PS00737">
    <property type="entry name" value="THIOLASE_2"/>
    <property type="match status" value="1"/>
</dbReference>
<evidence type="ECO:0000259" key="6">
    <source>
        <dbReference type="Pfam" id="PF00108"/>
    </source>
</evidence>
<dbReference type="EC" id="2.3.1.9" evidence="8"/>
<dbReference type="InterPro" id="IPR016039">
    <property type="entry name" value="Thiolase-like"/>
</dbReference>
<dbReference type="GO" id="GO:0003985">
    <property type="term" value="F:acetyl-CoA C-acetyltransferase activity"/>
    <property type="evidence" value="ECO:0007669"/>
    <property type="project" value="UniProtKB-EC"/>
</dbReference>
<dbReference type="PANTHER" id="PTHR18919:SF151">
    <property type="entry name" value="BLR2427 PROTEIN"/>
    <property type="match status" value="1"/>
</dbReference>
<dbReference type="eggNOG" id="COG0183">
    <property type="taxonomic scope" value="Bacteria"/>
</dbReference>
<gene>
    <name evidence="8" type="ORF">RB2654_12419</name>
</gene>